<comment type="subunit">
    <text evidence="1">Component of the ribosome quality control complex (RQC).</text>
</comment>
<comment type="caution">
    <text evidence="3">The sequence shown here is derived from an EMBL/GenBank/DDBJ whole genome shotgun (WGS) entry which is preliminary data.</text>
</comment>
<comment type="function">
    <text evidence="1">E3 ubiquitin-protein ligase. Component of the ribosome quality control complex (RQC), a ribosome-associated complex that mediates ubiquitination and extraction of incompletely synthesized nascent chains for proteasomal degradation.</text>
</comment>
<evidence type="ECO:0000256" key="1">
    <source>
        <dbReference type="RuleBase" id="RU367090"/>
    </source>
</evidence>
<comment type="pathway">
    <text evidence="1">Protein modification; protein ubiquitination.</text>
</comment>
<dbReference type="GO" id="GO:1990112">
    <property type="term" value="C:RQC complex"/>
    <property type="evidence" value="ECO:0007669"/>
    <property type="project" value="UniProtKB-UniRule"/>
</dbReference>
<gene>
    <name evidence="3" type="ORF">GBAR_LOCUS29304</name>
</gene>
<accession>A0AA35XCF2</accession>
<evidence type="ECO:0000313" key="3">
    <source>
        <dbReference type="EMBL" id="CAI8053588.1"/>
    </source>
</evidence>
<protein>
    <recommendedName>
        <fullName evidence="1">E3 ubiquitin-protein ligase listerin</fullName>
        <ecNumber evidence="1">2.3.2.27</ecNumber>
    </recommendedName>
    <alternativeName>
        <fullName evidence="1">RING-type E3 ubiquitin transferase listerin</fullName>
    </alternativeName>
</protein>
<dbReference type="EC" id="2.3.2.27" evidence="1"/>
<dbReference type="GO" id="GO:0072344">
    <property type="term" value="P:rescue of stalled ribosome"/>
    <property type="evidence" value="ECO:0007669"/>
    <property type="project" value="UniProtKB-UniRule"/>
</dbReference>
<dbReference type="Proteomes" id="UP001174909">
    <property type="component" value="Unassembled WGS sequence"/>
</dbReference>
<reference evidence="3" key="1">
    <citation type="submission" date="2023-03" db="EMBL/GenBank/DDBJ databases">
        <authorList>
            <person name="Steffen K."/>
            <person name="Cardenas P."/>
        </authorList>
    </citation>
    <scope>NUCLEOTIDE SEQUENCE</scope>
</reference>
<proteinExistence type="inferred from homology"/>
<dbReference type="Pfam" id="PF23009">
    <property type="entry name" value="UBC_like"/>
    <property type="match status" value="1"/>
</dbReference>
<comment type="similarity">
    <text evidence="1">Belongs to the LTN1 family.</text>
</comment>
<keyword evidence="1" id="KW-0808">Transferase</keyword>
<dbReference type="GO" id="GO:0005829">
    <property type="term" value="C:cytosol"/>
    <property type="evidence" value="ECO:0007669"/>
    <property type="project" value="UniProtKB-UniRule"/>
</dbReference>
<dbReference type="AlphaFoldDB" id="A0AA35XCF2"/>
<evidence type="ECO:0000259" key="2">
    <source>
        <dbReference type="Pfam" id="PF23009"/>
    </source>
</evidence>
<dbReference type="PANTHER" id="PTHR12389">
    <property type="entry name" value="ZINC FINGER PROTEIN 294"/>
    <property type="match status" value="1"/>
</dbReference>
<dbReference type="GO" id="GO:0061630">
    <property type="term" value="F:ubiquitin protein ligase activity"/>
    <property type="evidence" value="ECO:0007669"/>
    <property type="project" value="UniProtKB-UniRule"/>
</dbReference>
<dbReference type="PANTHER" id="PTHR12389:SF0">
    <property type="entry name" value="E3 UBIQUITIN-PROTEIN LIGASE LISTERIN"/>
    <property type="match status" value="1"/>
</dbReference>
<organism evidence="3 4">
    <name type="scientific">Geodia barretti</name>
    <name type="common">Barrett's horny sponge</name>
    <dbReference type="NCBI Taxonomy" id="519541"/>
    <lineage>
        <taxon>Eukaryota</taxon>
        <taxon>Metazoa</taxon>
        <taxon>Porifera</taxon>
        <taxon>Demospongiae</taxon>
        <taxon>Heteroscleromorpha</taxon>
        <taxon>Tetractinellida</taxon>
        <taxon>Astrophorina</taxon>
        <taxon>Geodiidae</taxon>
        <taxon>Geodia</taxon>
    </lineage>
</organism>
<dbReference type="GO" id="GO:0008270">
    <property type="term" value="F:zinc ion binding"/>
    <property type="evidence" value="ECO:0007669"/>
    <property type="project" value="UniProtKB-KW"/>
</dbReference>
<keyword evidence="1" id="KW-0862">Zinc</keyword>
<dbReference type="GO" id="GO:0043023">
    <property type="term" value="F:ribosomal large subunit binding"/>
    <property type="evidence" value="ECO:0007669"/>
    <property type="project" value="TreeGrafter"/>
</dbReference>
<comment type="catalytic activity">
    <reaction evidence="1">
        <text>S-ubiquitinyl-[E2 ubiquitin-conjugating enzyme]-L-cysteine + [acceptor protein]-L-lysine = [E2 ubiquitin-conjugating enzyme]-L-cysteine + N(6)-ubiquitinyl-[acceptor protein]-L-lysine.</text>
        <dbReference type="EC" id="2.3.2.27"/>
    </reaction>
</comment>
<feature type="domain" description="E3 ubiquitin-protein ligase listerin ubiquitin conjugating" evidence="2">
    <location>
        <begin position="3"/>
        <end position="86"/>
    </location>
</feature>
<sequence>MPQVRASTSVSEVSVVYRLHEFSIELFVRLPANYPLQPPSIREGKRVKVEVSQWRKWMLQLNVFIANQNGTLMDGLLLWKSNLDKHFSGIEDCMICFSVIHGSLYSLPKMTCRTCKEKVPLGMSVQVVQYKQQEQLSAV</sequence>
<dbReference type="InterPro" id="IPR054478">
    <property type="entry name" value="LTN1_UBC"/>
</dbReference>
<keyword evidence="4" id="KW-1185">Reference proteome</keyword>
<keyword evidence="1" id="KW-0863">Zinc-finger</keyword>
<dbReference type="InterPro" id="IPR039795">
    <property type="entry name" value="LTN1/Rkr1"/>
</dbReference>
<keyword evidence="1" id="KW-0833">Ubl conjugation pathway</keyword>
<dbReference type="GO" id="GO:1990116">
    <property type="term" value="P:ribosome-associated ubiquitin-dependent protein catabolic process"/>
    <property type="evidence" value="ECO:0007669"/>
    <property type="project" value="UniProtKB-UniRule"/>
</dbReference>
<keyword evidence="1" id="KW-0479">Metal-binding</keyword>
<name>A0AA35XCF2_GEOBA</name>
<dbReference type="EMBL" id="CASHTH010004106">
    <property type="protein sequence ID" value="CAI8053588.1"/>
    <property type="molecule type" value="Genomic_DNA"/>
</dbReference>
<evidence type="ECO:0000313" key="4">
    <source>
        <dbReference type="Proteomes" id="UP001174909"/>
    </source>
</evidence>